<proteinExistence type="predicted"/>
<evidence type="ECO:0000256" key="7">
    <source>
        <dbReference type="ARBA" id="ARBA00023065"/>
    </source>
</evidence>
<dbReference type="InterPro" id="IPR006153">
    <property type="entry name" value="Cation/H_exchanger_TM"/>
</dbReference>
<feature type="transmembrane region" description="Helical" evidence="10">
    <location>
        <begin position="181"/>
        <end position="202"/>
    </location>
</feature>
<feature type="transmembrane region" description="Helical" evidence="10">
    <location>
        <begin position="85"/>
        <end position="105"/>
    </location>
</feature>
<protein>
    <submittedName>
        <fullName evidence="12">Sodium:proton antiporter</fullName>
    </submittedName>
</protein>
<gene>
    <name evidence="12" type="ORF">H9Y04_21595</name>
</gene>
<dbReference type="Gene3D" id="6.10.140.1330">
    <property type="match status" value="1"/>
</dbReference>
<evidence type="ECO:0000256" key="3">
    <source>
        <dbReference type="ARBA" id="ARBA00022475"/>
    </source>
</evidence>
<dbReference type="Pfam" id="PF00999">
    <property type="entry name" value="Na_H_Exchanger"/>
    <property type="match status" value="1"/>
</dbReference>
<evidence type="ECO:0000256" key="8">
    <source>
        <dbReference type="ARBA" id="ARBA00023136"/>
    </source>
</evidence>
<feature type="transmembrane region" description="Helical" evidence="10">
    <location>
        <begin position="265"/>
        <end position="282"/>
    </location>
</feature>
<keyword evidence="9" id="KW-0739">Sodium transport</keyword>
<evidence type="ECO:0000256" key="1">
    <source>
        <dbReference type="ARBA" id="ARBA00004651"/>
    </source>
</evidence>
<keyword evidence="2" id="KW-0813">Transport</keyword>
<comment type="subcellular location">
    <subcellularLocation>
        <location evidence="1">Cell membrane</location>
        <topology evidence="1">Multi-pass membrane protein</topology>
    </subcellularLocation>
</comment>
<keyword evidence="3" id="KW-1003">Cell membrane</keyword>
<keyword evidence="7" id="KW-0406">Ion transport</keyword>
<evidence type="ECO:0000256" key="9">
    <source>
        <dbReference type="ARBA" id="ARBA00023201"/>
    </source>
</evidence>
<evidence type="ECO:0000313" key="12">
    <source>
        <dbReference type="EMBL" id="MBC9715149.1"/>
    </source>
</evidence>
<feature type="transmembrane region" description="Helical" evidence="10">
    <location>
        <begin position="302"/>
        <end position="324"/>
    </location>
</feature>
<keyword evidence="13" id="KW-1185">Reference proteome</keyword>
<keyword evidence="4 10" id="KW-0812">Transmembrane</keyword>
<keyword evidence="6" id="KW-0915">Sodium</keyword>
<accession>A0ABR7SJX3</accession>
<feature type="transmembrane region" description="Helical" evidence="10">
    <location>
        <begin position="426"/>
        <end position="449"/>
    </location>
</feature>
<feature type="transmembrane region" description="Helical" evidence="10">
    <location>
        <begin position="54"/>
        <end position="73"/>
    </location>
</feature>
<evidence type="ECO:0000256" key="6">
    <source>
        <dbReference type="ARBA" id="ARBA00023053"/>
    </source>
</evidence>
<feature type="domain" description="Cation/H+ exchanger transmembrane" evidence="11">
    <location>
        <begin position="12"/>
        <end position="450"/>
    </location>
</feature>
<feature type="transmembrane region" description="Helical" evidence="10">
    <location>
        <begin position="233"/>
        <end position="253"/>
    </location>
</feature>
<keyword evidence="8 10" id="KW-0472">Membrane</keyword>
<dbReference type="EMBL" id="JACTVJ010000010">
    <property type="protein sequence ID" value="MBC9715149.1"/>
    <property type="molecule type" value="Genomic_DNA"/>
</dbReference>
<evidence type="ECO:0000256" key="4">
    <source>
        <dbReference type="ARBA" id="ARBA00022692"/>
    </source>
</evidence>
<evidence type="ECO:0000256" key="5">
    <source>
        <dbReference type="ARBA" id="ARBA00022989"/>
    </source>
</evidence>
<evidence type="ECO:0000256" key="10">
    <source>
        <dbReference type="SAM" id="Phobius"/>
    </source>
</evidence>
<evidence type="ECO:0000256" key="2">
    <source>
        <dbReference type="ARBA" id="ARBA00022448"/>
    </source>
</evidence>
<name>A0ABR7SJX3_9ACTN</name>
<evidence type="ECO:0000313" key="13">
    <source>
        <dbReference type="Proteomes" id="UP000642284"/>
    </source>
</evidence>
<keyword evidence="5 10" id="KW-1133">Transmembrane helix</keyword>
<reference evidence="12 13" key="1">
    <citation type="submission" date="2020-08" db="EMBL/GenBank/DDBJ databases">
        <title>Genemic of Streptomyces polyaspartic.</title>
        <authorList>
            <person name="Liu W."/>
        </authorList>
    </citation>
    <scope>NUCLEOTIDE SEQUENCE [LARGE SCALE GENOMIC DNA]</scope>
    <source>
        <strain evidence="12 13">TRM66268-LWL</strain>
    </source>
</reference>
<sequence length="581" mass="62313">MEFTLVAVLGVISIVVVAAFSERLGLAAPLSLVVVGIGLSFIPGVPHPGVEPELILAGVLPPLLYSAAVNMPVTDFRRDLQAISGLAVTLVALSTLGAGVLFHWLLPEIGWPAAFALGAVISPTDAVAATSVGKRLGLPHRLLTVLEGEGLVNDASALVLLRTSVAAFAGSFSLWATIGEFLYAVVVAVAVGVVVGVVNVRVRALLNDAVLNTAISFVVPFIAYLPAEELHASGVLAVVIAGLATGHLSPRYLRANDRIAESTNWHTAAFLLESGMFLLMGLSVKTLVDEVRAEDLSVTRALLIGLVAAAFVMLARLLFIVPLVGGMRRDVEKAAQSKERLDALQQRLENPDDDPQFAERVRGLPEKKVERFKQRVTKRSADIEFTVNQYFGARGGLILGWAGMRGAITVAAAQTLPEDTPDRAQLILIAFVVAATTLLLQGLTLPALIRKVEIPPDDPKQLRDEGVRLINTLAASATELLEDPALTDDAGQPYPQQLIDVVRRDARLDVRRAIGDDSRRKFGAEARDQFLELRLRVLAVQAEELRKARSTGTYSSIALGKAQHMLDVDAARFEQLTDSKH</sequence>
<feature type="transmembrane region" description="Helical" evidence="10">
    <location>
        <begin position="209"/>
        <end position="227"/>
    </location>
</feature>
<dbReference type="InterPro" id="IPR018422">
    <property type="entry name" value="Cation/H_exchanger_CPA1"/>
</dbReference>
<dbReference type="RefSeq" id="WP_187815588.1">
    <property type="nucleotide sequence ID" value="NZ_JACTVJ010000010.1"/>
</dbReference>
<dbReference type="PANTHER" id="PTHR10110">
    <property type="entry name" value="SODIUM/HYDROGEN EXCHANGER"/>
    <property type="match status" value="1"/>
</dbReference>
<evidence type="ECO:0000259" key="11">
    <source>
        <dbReference type="Pfam" id="PF00999"/>
    </source>
</evidence>
<dbReference type="PANTHER" id="PTHR10110:SF86">
    <property type="entry name" value="SODIUM_HYDROGEN EXCHANGER 7"/>
    <property type="match status" value="1"/>
</dbReference>
<organism evidence="12 13">
    <name type="scientific">Streptomyces polyasparticus</name>
    <dbReference type="NCBI Taxonomy" id="2767826"/>
    <lineage>
        <taxon>Bacteria</taxon>
        <taxon>Bacillati</taxon>
        <taxon>Actinomycetota</taxon>
        <taxon>Actinomycetes</taxon>
        <taxon>Kitasatosporales</taxon>
        <taxon>Streptomycetaceae</taxon>
        <taxon>Streptomyces</taxon>
    </lineage>
</organism>
<dbReference type="Proteomes" id="UP000642284">
    <property type="component" value="Unassembled WGS sequence"/>
</dbReference>
<comment type="caution">
    <text evidence="12">The sequence shown here is derived from an EMBL/GenBank/DDBJ whole genome shotgun (WGS) entry which is preliminary data.</text>
</comment>